<name>A0A0N4Z4E3_PARTI</name>
<protein>
    <submittedName>
        <fullName evidence="2">Uncharacterized protein</fullName>
    </submittedName>
</protein>
<reference evidence="2" key="1">
    <citation type="submission" date="2017-02" db="UniProtKB">
        <authorList>
            <consortium name="WormBaseParasite"/>
        </authorList>
    </citation>
    <scope>IDENTIFICATION</scope>
</reference>
<dbReference type="Proteomes" id="UP000038045">
    <property type="component" value="Unplaced"/>
</dbReference>
<evidence type="ECO:0000313" key="2">
    <source>
        <dbReference type="WBParaSite" id="PTRK_0000186100.1"/>
    </source>
</evidence>
<sequence>MSSKVVGVNTPKRYEDVSCFCISNKLMKTFQAMLRSVNDLCIEIWNFYHDFDVLNNEGYKRLMSVVNNKFLRSTLTEKEHEGSIFVAKEKNTKSAHEIEEEILKDVEFVNEMMEIKFPRMIEKFEKVSKRIKNINIRNYMENILAGDKALLEFKIKELKETWPIFVENVKKEMDFKSSLLKDMSYIPDESGELNIALLSAWKHYIYVDYSSANKLYSLVVS</sequence>
<dbReference type="AlphaFoldDB" id="A0A0N4Z4E3"/>
<proteinExistence type="predicted"/>
<evidence type="ECO:0000313" key="1">
    <source>
        <dbReference type="Proteomes" id="UP000038045"/>
    </source>
</evidence>
<accession>A0A0N4Z4E3</accession>
<dbReference type="STRING" id="131310.A0A0N4Z4E3"/>
<dbReference type="WBParaSite" id="PTRK_0000186100.1">
    <property type="protein sequence ID" value="PTRK_0000186100.1"/>
    <property type="gene ID" value="PTRK_0000186100"/>
</dbReference>
<organism evidence="1 2">
    <name type="scientific">Parastrongyloides trichosuri</name>
    <name type="common">Possum-specific nematode worm</name>
    <dbReference type="NCBI Taxonomy" id="131310"/>
    <lineage>
        <taxon>Eukaryota</taxon>
        <taxon>Metazoa</taxon>
        <taxon>Ecdysozoa</taxon>
        <taxon>Nematoda</taxon>
        <taxon>Chromadorea</taxon>
        <taxon>Rhabditida</taxon>
        <taxon>Tylenchina</taxon>
        <taxon>Panagrolaimomorpha</taxon>
        <taxon>Strongyloidoidea</taxon>
        <taxon>Strongyloididae</taxon>
        <taxon>Parastrongyloides</taxon>
    </lineage>
</organism>
<keyword evidence="1" id="KW-1185">Reference proteome</keyword>